<dbReference type="FunFam" id="1.10.8.270:FF:000019">
    <property type="entry name" value="TBC1 domain family member 13"/>
    <property type="match status" value="1"/>
</dbReference>
<gene>
    <name evidence="2" type="ORF">LSAA_1626</name>
</gene>
<dbReference type="PANTHER" id="PTHR22957">
    <property type="entry name" value="TBC1 DOMAIN FAMILY MEMBER GTPASE-ACTIVATING PROTEIN"/>
    <property type="match status" value="1"/>
</dbReference>
<dbReference type="InterPro" id="IPR000195">
    <property type="entry name" value="Rab-GAP-TBC_dom"/>
</dbReference>
<dbReference type="SUPFAM" id="SSF47923">
    <property type="entry name" value="Ypt/Rab-GAP domain of gyp1p"/>
    <property type="match status" value="2"/>
</dbReference>
<dbReference type="EMBL" id="HG994580">
    <property type="protein sequence ID" value="CAF2777780.1"/>
    <property type="molecule type" value="Genomic_DNA"/>
</dbReference>
<dbReference type="OrthoDB" id="10263206at2759"/>
<dbReference type="GO" id="GO:0006886">
    <property type="term" value="P:intracellular protein transport"/>
    <property type="evidence" value="ECO:0007669"/>
    <property type="project" value="TreeGrafter"/>
</dbReference>
<sequence>MSDGVMKFSDKVKRFEELTNSHVIDKEALRGFCTSGIPDGGGRRSLGWKILLNYLPEEINVWKEYLAKHRSLYGSLIEEILTTPNLFFKDNEVLLQVDKDVRRLCPDISFFSQRSLYPLEGIMIGKYDRLHHRVQQKCLTSQTVERRGLGISKLSESKKKAAEDYAPLGKGEEAHWEVVERILFIYAKLNPGQSYVQGMNEIIGPIYYVFASDPNKEWAEFAEADTFFCFTNLMSDIRDFFIKTLDESETGINGMMIKLMNRIKQFDSGVEKTLVAQGIRPQYFSFRWLSLMLSQEFPLPDVLRIWDSRCYFLLENK</sequence>
<dbReference type="Gene3D" id="1.10.10.750">
    <property type="entry name" value="Ypt/Rab-GAP domain of gyp1p, domain 1"/>
    <property type="match status" value="1"/>
</dbReference>
<organism evidence="2 3">
    <name type="scientific">Lepeophtheirus salmonis</name>
    <name type="common">Salmon louse</name>
    <name type="synonym">Caligus salmonis</name>
    <dbReference type="NCBI Taxonomy" id="72036"/>
    <lineage>
        <taxon>Eukaryota</taxon>
        <taxon>Metazoa</taxon>
        <taxon>Ecdysozoa</taxon>
        <taxon>Arthropoda</taxon>
        <taxon>Crustacea</taxon>
        <taxon>Multicrustacea</taxon>
        <taxon>Hexanauplia</taxon>
        <taxon>Copepoda</taxon>
        <taxon>Siphonostomatoida</taxon>
        <taxon>Caligidae</taxon>
        <taxon>Lepeophtheirus</taxon>
    </lineage>
</organism>
<dbReference type="PANTHER" id="PTHR22957:SF27">
    <property type="entry name" value="TBC1 DOMAIN FAMILY MEMBER 13"/>
    <property type="match status" value="1"/>
</dbReference>
<dbReference type="Proteomes" id="UP000675881">
    <property type="component" value="Chromosome 1"/>
</dbReference>
<evidence type="ECO:0000313" key="2">
    <source>
        <dbReference type="EMBL" id="CAF2777780.1"/>
    </source>
</evidence>
<dbReference type="InterPro" id="IPR035969">
    <property type="entry name" value="Rab-GAP_TBC_sf"/>
</dbReference>
<dbReference type="Gene3D" id="1.10.472.80">
    <property type="entry name" value="Ypt/Rab-GAP domain of gyp1p, domain 3"/>
    <property type="match status" value="1"/>
</dbReference>
<accession>A0A7R8H0X7</accession>
<reference evidence="2" key="1">
    <citation type="submission" date="2021-02" db="EMBL/GenBank/DDBJ databases">
        <authorList>
            <person name="Bekaert M."/>
        </authorList>
    </citation>
    <scope>NUCLEOTIDE SEQUENCE</scope>
    <source>
        <strain evidence="2">IoA-00</strain>
    </source>
</reference>
<dbReference type="SMART" id="SM00164">
    <property type="entry name" value="TBC"/>
    <property type="match status" value="1"/>
</dbReference>
<protein>
    <submittedName>
        <fullName evidence="2">TBC domain-containing protein C1952.17c,TBC1 domain family member 13</fullName>
    </submittedName>
</protein>
<keyword evidence="1" id="KW-0343">GTPase activation</keyword>
<name>A0A7R8H0X7_LEPSM</name>
<evidence type="ECO:0000256" key="1">
    <source>
        <dbReference type="ARBA" id="ARBA00022468"/>
    </source>
</evidence>
<dbReference type="GO" id="GO:0005096">
    <property type="term" value="F:GTPase activator activity"/>
    <property type="evidence" value="ECO:0007669"/>
    <property type="project" value="UniProtKB-KW"/>
</dbReference>
<dbReference type="AlphaFoldDB" id="A0A7R8H0X7"/>
<dbReference type="Gene3D" id="1.10.8.270">
    <property type="entry name" value="putative rabgap domain of human tbc1 domain family member 14 like domains"/>
    <property type="match status" value="1"/>
</dbReference>
<evidence type="ECO:0000313" key="3">
    <source>
        <dbReference type="Proteomes" id="UP000675881"/>
    </source>
</evidence>
<dbReference type="PROSITE" id="PS50086">
    <property type="entry name" value="TBC_RABGAP"/>
    <property type="match status" value="1"/>
</dbReference>
<dbReference type="Pfam" id="PF00566">
    <property type="entry name" value="RabGAP-TBC"/>
    <property type="match status" value="1"/>
</dbReference>
<keyword evidence="3" id="KW-1185">Reference proteome</keyword>
<proteinExistence type="predicted"/>